<gene>
    <name evidence="3" type="ORF">O159_07920</name>
</gene>
<dbReference type="OrthoDB" id="5345368at2"/>
<keyword evidence="4" id="KW-1185">Reference proteome</keyword>
<dbReference type="InterPro" id="IPR011576">
    <property type="entry name" value="Pyridox_Oxase_N"/>
</dbReference>
<evidence type="ECO:0000256" key="1">
    <source>
        <dbReference type="ARBA" id="ARBA00023002"/>
    </source>
</evidence>
<sequence>MTAPASASALEHAAERERYRAFLAERATLTLGVADRDGVPMVAVTPFAAVDGALYLYVSALADHHDALAAADEVAVLFRADEDGAPNLFALERARFRCAVRVVHDEGNEAVFDRFAEATSPALVRLLRGLDFGLYRLEPLAGRYIVGFGKAYDVDWAGDRFDHVVIDKTQS</sequence>
<protein>
    <recommendedName>
        <fullName evidence="2">Pyridoxamine 5'-phosphate oxidase N-terminal domain-containing protein</fullName>
    </recommendedName>
</protein>
<dbReference type="HOGENOM" id="CLU_093808_1_0_11"/>
<dbReference type="InterPro" id="IPR052019">
    <property type="entry name" value="F420H2_bilvrd_red/Heme_oxyg"/>
</dbReference>
<dbReference type="SUPFAM" id="SSF50475">
    <property type="entry name" value="FMN-binding split barrel"/>
    <property type="match status" value="1"/>
</dbReference>
<dbReference type="PANTHER" id="PTHR35176:SF6">
    <property type="entry name" value="HEME OXYGENASE HI_0854-RELATED"/>
    <property type="match status" value="1"/>
</dbReference>
<dbReference type="Pfam" id="PF01243">
    <property type="entry name" value="PNPOx_N"/>
    <property type="match status" value="1"/>
</dbReference>
<dbReference type="Gene3D" id="2.30.110.10">
    <property type="entry name" value="Electron Transport, Fmn-binding Protein, Chain A"/>
    <property type="match status" value="1"/>
</dbReference>
<dbReference type="GO" id="GO:0016627">
    <property type="term" value="F:oxidoreductase activity, acting on the CH-CH group of donors"/>
    <property type="evidence" value="ECO:0007669"/>
    <property type="project" value="TreeGrafter"/>
</dbReference>
<proteinExistence type="predicted"/>
<accession>U3P674</accession>
<feature type="domain" description="Pyridoxamine 5'-phosphate oxidase N-terminal" evidence="2">
    <location>
        <begin position="17"/>
        <end position="112"/>
    </location>
</feature>
<dbReference type="KEGG" id="lxy:O159_07920"/>
<dbReference type="EMBL" id="CP006734">
    <property type="protein sequence ID" value="AGW40949.1"/>
    <property type="molecule type" value="Genomic_DNA"/>
</dbReference>
<evidence type="ECO:0000259" key="2">
    <source>
        <dbReference type="Pfam" id="PF01243"/>
    </source>
</evidence>
<keyword evidence="1" id="KW-0560">Oxidoreductase</keyword>
<dbReference type="RefSeq" id="WP_021754377.1">
    <property type="nucleotide sequence ID" value="NC_022438.1"/>
</dbReference>
<evidence type="ECO:0000313" key="3">
    <source>
        <dbReference type="EMBL" id="AGW40949.1"/>
    </source>
</evidence>
<dbReference type="STRING" id="1389489.O159_07920"/>
<name>U3P674_LEIXC</name>
<evidence type="ECO:0000313" key="4">
    <source>
        <dbReference type="Proteomes" id="UP000016743"/>
    </source>
</evidence>
<dbReference type="AlphaFoldDB" id="U3P674"/>
<reference evidence="3 4" key="1">
    <citation type="journal article" date="2013" name="Genome Announc.">
        <title>Complete Genome Sequence of Leifsonia xyli subsp. cynodontis Strain DSM46306, a Gram-Positive Bacterial Pathogen of Grasses.</title>
        <authorList>
            <person name="Monteiro-Vitorello C.B."/>
            <person name="Zerillo M.M."/>
            <person name="Van Sluys M.A."/>
            <person name="Camargo L.E."/>
            <person name="Kitajima J.P."/>
        </authorList>
    </citation>
    <scope>NUCLEOTIDE SEQUENCE [LARGE SCALE GENOMIC DNA]</scope>
    <source>
        <strain evidence="3 4">DSM 46306</strain>
    </source>
</reference>
<dbReference type="PATRIC" id="fig|1389489.3.peg.764"/>
<dbReference type="GO" id="GO:0070967">
    <property type="term" value="F:coenzyme F420 binding"/>
    <property type="evidence" value="ECO:0007669"/>
    <property type="project" value="TreeGrafter"/>
</dbReference>
<dbReference type="InterPro" id="IPR014419">
    <property type="entry name" value="HutZ"/>
</dbReference>
<dbReference type="eggNOG" id="COG0748">
    <property type="taxonomic scope" value="Bacteria"/>
</dbReference>
<dbReference type="PIRSF" id="PIRSF004633">
    <property type="entry name" value="UCP_PLP_oxd"/>
    <property type="match status" value="1"/>
</dbReference>
<dbReference type="Proteomes" id="UP000016743">
    <property type="component" value="Chromosome"/>
</dbReference>
<organism evidence="3 4">
    <name type="scientific">Leifsonia xyli subsp. cynodontis DSM 46306</name>
    <dbReference type="NCBI Taxonomy" id="1389489"/>
    <lineage>
        <taxon>Bacteria</taxon>
        <taxon>Bacillati</taxon>
        <taxon>Actinomycetota</taxon>
        <taxon>Actinomycetes</taxon>
        <taxon>Micrococcales</taxon>
        <taxon>Microbacteriaceae</taxon>
        <taxon>Leifsonia</taxon>
    </lineage>
</organism>
<dbReference type="PANTHER" id="PTHR35176">
    <property type="entry name" value="HEME OXYGENASE HI_0854-RELATED"/>
    <property type="match status" value="1"/>
</dbReference>
<dbReference type="GO" id="GO:0005829">
    <property type="term" value="C:cytosol"/>
    <property type="evidence" value="ECO:0007669"/>
    <property type="project" value="TreeGrafter"/>
</dbReference>
<dbReference type="InterPro" id="IPR012349">
    <property type="entry name" value="Split_barrel_FMN-bd"/>
</dbReference>